<feature type="compositionally biased region" description="Acidic residues" evidence="6">
    <location>
        <begin position="1552"/>
        <end position="1563"/>
    </location>
</feature>
<dbReference type="InterPro" id="IPR013087">
    <property type="entry name" value="Znf_C2H2_type"/>
</dbReference>
<feature type="region of interest" description="Disordered" evidence="6">
    <location>
        <begin position="822"/>
        <end position="843"/>
    </location>
</feature>
<dbReference type="InterPro" id="IPR036236">
    <property type="entry name" value="Znf_C2H2_sf"/>
</dbReference>
<keyword evidence="9" id="KW-1185">Reference proteome</keyword>
<dbReference type="SUPFAM" id="SSF57667">
    <property type="entry name" value="beta-beta-alpha zinc fingers"/>
    <property type="match status" value="2"/>
</dbReference>
<evidence type="ECO:0000256" key="5">
    <source>
        <dbReference type="PROSITE-ProRule" id="PRU00042"/>
    </source>
</evidence>
<dbReference type="PANTHER" id="PTHR24408">
    <property type="entry name" value="ZINC FINGER PROTEIN"/>
    <property type="match status" value="1"/>
</dbReference>
<feature type="compositionally biased region" description="Low complexity" evidence="6">
    <location>
        <begin position="822"/>
        <end position="836"/>
    </location>
</feature>
<evidence type="ECO:0000313" key="8">
    <source>
        <dbReference type="EMBL" id="KAK4470248.1"/>
    </source>
</evidence>
<feature type="compositionally biased region" description="Basic and acidic residues" evidence="6">
    <location>
        <begin position="1542"/>
        <end position="1551"/>
    </location>
</feature>
<feature type="region of interest" description="Disordered" evidence="6">
    <location>
        <begin position="366"/>
        <end position="385"/>
    </location>
</feature>
<dbReference type="Gene3D" id="3.30.160.60">
    <property type="entry name" value="Classic Zinc Finger"/>
    <property type="match status" value="2"/>
</dbReference>
<dbReference type="GO" id="GO:0043565">
    <property type="term" value="F:sequence-specific DNA binding"/>
    <property type="evidence" value="ECO:0007669"/>
    <property type="project" value="TreeGrafter"/>
</dbReference>
<evidence type="ECO:0000256" key="3">
    <source>
        <dbReference type="ARBA" id="ARBA00022771"/>
    </source>
</evidence>
<protein>
    <recommendedName>
        <fullName evidence="7">C2H2-type domain-containing protein</fullName>
    </recommendedName>
</protein>
<feature type="compositionally biased region" description="Low complexity" evidence="6">
    <location>
        <begin position="1171"/>
        <end position="1204"/>
    </location>
</feature>
<feature type="region of interest" description="Disordered" evidence="6">
    <location>
        <begin position="45"/>
        <end position="64"/>
    </location>
</feature>
<accession>A0AAE1ZAN5</accession>
<reference evidence="8" key="1">
    <citation type="submission" date="2022-04" db="EMBL/GenBank/DDBJ databases">
        <authorList>
            <person name="Xu L."/>
            <person name="Lv Z."/>
        </authorList>
    </citation>
    <scope>NUCLEOTIDE SEQUENCE</scope>
    <source>
        <strain evidence="8">LV_2022a</strain>
    </source>
</reference>
<dbReference type="EMBL" id="JALJAT010000004">
    <property type="protein sequence ID" value="KAK4470248.1"/>
    <property type="molecule type" value="Genomic_DNA"/>
</dbReference>
<feature type="domain" description="C2H2-type" evidence="7">
    <location>
        <begin position="1449"/>
        <end position="1477"/>
    </location>
</feature>
<evidence type="ECO:0000256" key="2">
    <source>
        <dbReference type="ARBA" id="ARBA00022737"/>
    </source>
</evidence>
<keyword evidence="1" id="KW-0479">Metal-binding</keyword>
<feature type="compositionally biased region" description="Basic and acidic residues" evidence="6">
    <location>
        <begin position="369"/>
        <end position="380"/>
    </location>
</feature>
<feature type="domain" description="C2H2-type" evidence="7">
    <location>
        <begin position="750"/>
        <end position="777"/>
    </location>
</feature>
<evidence type="ECO:0000313" key="9">
    <source>
        <dbReference type="Proteomes" id="UP001292079"/>
    </source>
</evidence>
<evidence type="ECO:0000259" key="7">
    <source>
        <dbReference type="PROSITE" id="PS50157"/>
    </source>
</evidence>
<feature type="compositionally biased region" description="Basic and acidic residues" evidence="6">
    <location>
        <begin position="1564"/>
        <end position="1586"/>
    </location>
</feature>
<dbReference type="PROSITE" id="PS00028">
    <property type="entry name" value="ZINC_FINGER_C2H2_1"/>
    <property type="match status" value="3"/>
</dbReference>
<organism evidence="8 9">
    <name type="scientific">Schistosoma mekongi</name>
    <name type="common">Parasitic worm</name>
    <dbReference type="NCBI Taxonomy" id="38744"/>
    <lineage>
        <taxon>Eukaryota</taxon>
        <taxon>Metazoa</taxon>
        <taxon>Spiralia</taxon>
        <taxon>Lophotrochozoa</taxon>
        <taxon>Platyhelminthes</taxon>
        <taxon>Trematoda</taxon>
        <taxon>Digenea</taxon>
        <taxon>Strigeidida</taxon>
        <taxon>Schistosomatoidea</taxon>
        <taxon>Schistosomatidae</taxon>
        <taxon>Schistosoma</taxon>
    </lineage>
</organism>
<feature type="compositionally biased region" description="Low complexity" evidence="6">
    <location>
        <begin position="46"/>
        <end position="64"/>
    </location>
</feature>
<evidence type="ECO:0000256" key="1">
    <source>
        <dbReference type="ARBA" id="ARBA00022723"/>
    </source>
</evidence>
<evidence type="ECO:0000256" key="6">
    <source>
        <dbReference type="SAM" id="MobiDB-lite"/>
    </source>
</evidence>
<gene>
    <name evidence="8" type="ORF">MN116_005821</name>
</gene>
<dbReference type="Proteomes" id="UP001292079">
    <property type="component" value="Unassembled WGS sequence"/>
</dbReference>
<dbReference type="PROSITE" id="PS50157">
    <property type="entry name" value="ZINC_FINGER_C2H2_2"/>
    <property type="match status" value="2"/>
</dbReference>
<dbReference type="GO" id="GO:0008270">
    <property type="term" value="F:zinc ion binding"/>
    <property type="evidence" value="ECO:0007669"/>
    <property type="project" value="UniProtKB-KW"/>
</dbReference>
<dbReference type="GO" id="GO:0005634">
    <property type="term" value="C:nucleus"/>
    <property type="evidence" value="ECO:0007669"/>
    <property type="project" value="TreeGrafter"/>
</dbReference>
<dbReference type="PANTHER" id="PTHR24408:SF58">
    <property type="entry name" value="TRANSCRIPTION FACTOR (TFIIIA), PUTATIVE (AFU_ORTHOLOGUE AFUA_1G05150)-RELATED"/>
    <property type="match status" value="1"/>
</dbReference>
<name>A0AAE1ZAN5_SCHME</name>
<dbReference type="GO" id="GO:0000981">
    <property type="term" value="F:DNA-binding transcription factor activity, RNA polymerase II-specific"/>
    <property type="evidence" value="ECO:0007669"/>
    <property type="project" value="TreeGrafter"/>
</dbReference>
<reference evidence="8" key="2">
    <citation type="journal article" date="2023" name="Infect Dis Poverty">
        <title>Chromosome-scale genome of the human blood fluke Schistosoma mekongi and its implications for public health.</title>
        <authorList>
            <person name="Zhou M."/>
            <person name="Xu L."/>
            <person name="Xu D."/>
            <person name="Chen W."/>
            <person name="Khan J."/>
            <person name="Hu Y."/>
            <person name="Huang H."/>
            <person name="Wei H."/>
            <person name="Zhang Y."/>
            <person name="Chusongsang P."/>
            <person name="Tanasarnprasert K."/>
            <person name="Hu X."/>
            <person name="Limpanont Y."/>
            <person name="Lv Z."/>
        </authorList>
    </citation>
    <scope>NUCLEOTIDE SEQUENCE</scope>
    <source>
        <strain evidence="8">LV_2022a</strain>
    </source>
</reference>
<keyword evidence="3 5" id="KW-0863">Zinc-finger</keyword>
<evidence type="ECO:0000256" key="4">
    <source>
        <dbReference type="ARBA" id="ARBA00022833"/>
    </source>
</evidence>
<proteinExistence type="predicted"/>
<feature type="region of interest" description="Disordered" evidence="6">
    <location>
        <begin position="1501"/>
        <end position="1586"/>
    </location>
</feature>
<dbReference type="SMART" id="SM00355">
    <property type="entry name" value="ZnF_C2H2"/>
    <property type="match status" value="7"/>
</dbReference>
<feature type="compositionally biased region" description="Low complexity" evidence="6">
    <location>
        <begin position="1519"/>
        <end position="1541"/>
    </location>
</feature>
<feature type="region of interest" description="Disordered" evidence="6">
    <location>
        <begin position="406"/>
        <end position="429"/>
    </location>
</feature>
<keyword evidence="2" id="KW-0677">Repeat</keyword>
<sequence length="1661" mass="185502">MDETIHLSPTTTTSIISTKDSPSCNIELSQEKIEEYDTIQTIPCETSVSSTSPSSSLSSTTVSIPSPLETSKLKSISTSLTSVSNVITSSPSSLFSPINSSKRARFELNQIDNEINNNDNNSKKTILSNQFPCPCGQMISNSSAFLEHIRQCHEFIQTASNFAEVMAMNAAIAMSSEWNRCYHQAVSPDNFSINSIHSNTNNNTMSKNNNNSKGNSSVFYSALDLSFHRSNEIPSLSSSSSPPTLKVSPSSFNKNHFSSNITCPQCSFTSTDISMLCKHFELNHDKSGKFTCTKCHETYDHLIYYLKHQLFQHCLNLSDTFDQLSTSTLITNIPGNSSTLSSMKTIMTSNNSDDILSSSDGNHFYLTQNHHDDDTDEQNHSQHPLHHQIQVEQNIHCQRYNNLKQYNNHSRNYSPTPLSPSRVQSSNNDQNYDVYLSDKKLTCNACHQSGFSHTGELISHLTGCPRFMSVTGIINCSRGSGTPTLGYGSSNITPVATTTTTTTNDSNHNIDSLNLRMNNELLNFTLLNSMMNSTQTTSTMNHHSTCISPLINELNNNSITFDFEKNFNDLLKSSRGSSISNHFSDNNQLASNRFTCSQTLTDTNDSTNYKSSNLYSSFPSRCINSQNSYTQFISNLHSIEKSYCSGITKSSSASLSPDDSTDLQMTKLTTSNTSVYNNSTTSVNSLLLNEFNTNRHINHHTQHHSHMKQLKLESQQHHQHTHQLQQNQSMINLPSTTTCIESITDLSRPFKCCHCIKAFKSKALLDQHMHIHYPPKYTCRYCAKKYRWPPVFYHHQRTCKKRPPSTTCTNNEIHNSTITVTTSTNTTHNNSSSSNSAKRNHHQHHNLNYLRSDIRKNFPITSDAFIIPSNIRSQLDDTLYSSFTSIRGSDGNLGGNETFPSYGHKSYLPSFSTDLNLPSNLMELSTNPTMVHNNNNTNSTDDLTLMTSSHLNNFTALAAAAAAAAMSMHFQMPSFSNIPPPPLGFTSSFTSSSTSTTITTSSPSTALFYHHSISTTSPSTSLTTSSSQIHLNCNRSNLLSFTNQPNFQSPHFVSPILMPNSNEPLNINESSLHSELNFPFNNILPTGTSILTPTTITTTSSTMGTINNHHLLDSSTLPYNIMNNLLCICGMRFNEISNYLSHIANCNFLRHLVQQSFSSAFNRSEIPPMPTTITTTSSSSIASSSSQILSENRQNSNRSSHIQQISSSSSIFPFNTSTLSNEFQYQDDFTLNNKYRNDVGHQEDIHADQQQLDTLKDSKIINTMISNRMYNSLNEIRLSKVRQDESIKHEETLHNEVSQHSSFMNETLHNNNEHFNKNPIDLTPVYNLTESQIERNKSPSNSSYHLENSSLSDKQISINSSNGSIVTAMANVLANAASVAGFQYPELQDLPYRNSKIQHFSPSQTPPLQMSTSPTVDIIETDPSDCHSQQNITNNSLDNTTPTTVNSPKSCYQCGKEFSSRLSLKQHVEGKHSTEGKYCCPGCSKRYRWGASYYYHKKSCPAVREQSPVPSDDAVNPLSLYGSDDNSSPSSVNSSNSLSRIKSNEDYNTEDRDTEEGEEEEEKDYNHDDGEDDNTRQKDEKKDECKCNSSNSLKVRIIQKQYLRSSKNGDLKANSMDDNVSPPMHQSKLIKHQIQTKQHCQNIKEDSLICDINAFPLETNS</sequence>
<comment type="caution">
    <text evidence="8">The sequence shown here is derived from an EMBL/GenBank/DDBJ whole genome shotgun (WGS) entry which is preliminary data.</text>
</comment>
<feature type="region of interest" description="Disordered" evidence="6">
    <location>
        <begin position="1167"/>
        <end position="1204"/>
    </location>
</feature>
<keyword evidence="4" id="KW-0862">Zinc</keyword>